<dbReference type="Pfam" id="PF00112">
    <property type="entry name" value="Peptidase_C1"/>
    <property type="match status" value="1"/>
</dbReference>
<dbReference type="PRINTS" id="PR00705">
    <property type="entry name" value="PAPAIN"/>
</dbReference>
<dbReference type="SMART" id="SM00645">
    <property type="entry name" value="Pept_C1"/>
    <property type="match status" value="1"/>
</dbReference>
<comment type="similarity">
    <text evidence="1">Belongs to the peptidase C1 family.</text>
</comment>
<evidence type="ECO:0000256" key="5">
    <source>
        <dbReference type="ARBA" id="ARBA00023145"/>
    </source>
</evidence>
<dbReference type="PROSITE" id="PS00640">
    <property type="entry name" value="THIOL_PROTEASE_ASN"/>
    <property type="match status" value="1"/>
</dbReference>
<dbReference type="GO" id="GO:0006508">
    <property type="term" value="P:proteolysis"/>
    <property type="evidence" value="ECO:0007669"/>
    <property type="project" value="UniProtKB-KW"/>
</dbReference>
<dbReference type="PROSITE" id="PS00139">
    <property type="entry name" value="THIOL_PROTEASE_CYS"/>
    <property type="match status" value="1"/>
</dbReference>
<accession>A0A9P0G2D7</accession>
<evidence type="ECO:0000256" key="1">
    <source>
        <dbReference type="ARBA" id="ARBA00008455"/>
    </source>
</evidence>
<dbReference type="InterPro" id="IPR000169">
    <property type="entry name" value="Pept_cys_AS"/>
</dbReference>
<reference evidence="10" key="1">
    <citation type="submission" date="2021-12" db="EMBL/GenBank/DDBJ databases">
        <authorList>
            <person name="King R."/>
        </authorList>
    </citation>
    <scope>NUCLEOTIDE SEQUENCE</scope>
</reference>
<reference evidence="10" key="2">
    <citation type="submission" date="2022-10" db="EMBL/GenBank/DDBJ databases">
        <authorList>
            <consortium name="ENA_rothamsted_submissions"/>
            <consortium name="culmorum"/>
            <person name="King R."/>
        </authorList>
    </citation>
    <scope>NUCLEOTIDE SEQUENCE</scope>
</reference>
<feature type="chain" id="PRO_5040239105" evidence="7">
    <location>
        <begin position="20"/>
        <end position="543"/>
    </location>
</feature>
<feature type="domain" description="Cathepsin propeptide inhibitor" evidence="9">
    <location>
        <begin position="239"/>
        <end position="294"/>
    </location>
</feature>
<evidence type="ECO:0000256" key="6">
    <source>
        <dbReference type="ARBA" id="ARBA00023157"/>
    </source>
</evidence>
<dbReference type="PANTHER" id="PTHR12411">
    <property type="entry name" value="CYSTEINE PROTEASE FAMILY C1-RELATED"/>
    <property type="match status" value="1"/>
</dbReference>
<keyword evidence="5" id="KW-0865">Zymogen</keyword>
<feature type="signal peptide" evidence="7">
    <location>
        <begin position="1"/>
        <end position="19"/>
    </location>
</feature>
<evidence type="ECO:0000313" key="11">
    <source>
        <dbReference type="Proteomes" id="UP001153714"/>
    </source>
</evidence>
<dbReference type="InterPro" id="IPR000668">
    <property type="entry name" value="Peptidase_C1A_C"/>
</dbReference>
<keyword evidence="4" id="KW-0788">Thiol protease</keyword>
<keyword evidence="7" id="KW-0732">Signal</keyword>
<dbReference type="InterPro" id="IPR039417">
    <property type="entry name" value="Peptidase_C1A_papain-like"/>
</dbReference>
<proteinExistence type="inferred from homology"/>
<keyword evidence="3" id="KW-0378">Hydrolase</keyword>
<dbReference type="Gene3D" id="3.90.70.10">
    <property type="entry name" value="Cysteine proteinases"/>
    <property type="match status" value="1"/>
</dbReference>
<keyword evidence="6" id="KW-1015">Disulfide bond</keyword>
<feature type="domain" description="Peptidase C1A papain C-terminal" evidence="8">
    <location>
        <begin position="327"/>
        <end position="542"/>
    </location>
</feature>
<evidence type="ECO:0000313" key="10">
    <source>
        <dbReference type="EMBL" id="CAH0760340.1"/>
    </source>
</evidence>
<keyword evidence="2" id="KW-0645">Protease</keyword>
<evidence type="ECO:0000256" key="2">
    <source>
        <dbReference type="ARBA" id="ARBA00022670"/>
    </source>
</evidence>
<evidence type="ECO:0000256" key="7">
    <source>
        <dbReference type="SAM" id="SignalP"/>
    </source>
</evidence>
<dbReference type="EMBL" id="OU893336">
    <property type="protein sequence ID" value="CAH0760340.1"/>
    <property type="molecule type" value="Genomic_DNA"/>
</dbReference>
<evidence type="ECO:0000256" key="3">
    <source>
        <dbReference type="ARBA" id="ARBA00022801"/>
    </source>
</evidence>
<dbReference type="CDD" id="cd02248">
    <property type="entry name" value="Peptidase_C1A"/>
    <property type="match status" value="1"/>
</dbReference>
<dbReference type="Proteomes" id="UP001153714">
    <property type="component" value="Chromosome 5"/>
</dbReference>
<protein>
    <submittedName>
        <fullName evidence="10">Uncharacterized protein</fullName>
    </submittedName>
</protein>
<dbReference type="InterPro" id="IPR025661">
    <property type="entry name" value="Pept_asp_AS"/>
</dbReference>
<dbReference type="GO" id="GO:0008234">
    <property type="term" value="F:cysteine-type peptidase activity"/>
    <property type="evidence" value="ECO:0007669"/>
    <property type="project" value="UniProtKB-KW"/>
</dbReference>
<evidence type="ECO:0000256" key="4">
    <source>
        <dbReference type="ARBA" id="ARBA00022807"/>
    </source>
</evidence>
<name>A0A9P0G2D7_9NEOP</name>
<dbReference type="FunFam" id="3.90.70.10:FF:000332">
    <property type="entry name" value="Cathepsin L1"/>
    <property type="match status" value="1"/>
</dbReference>
<dbReference type="InterPro" id="IPR013128">
    <property type="entry name" value="Peptidase_C1A"/>
</dbReference>
<evidence type="ECO:0000259" key="9">
    <source>
        <dbReference type="SMART" id="SM00848"/>
    </source>
</evidence>
<dbReference type="InterPro" id="IPR013201">
    <property type="entry name" value="Prot_inhib_I29"/>
</dbReference>
<dbReference type="AlphaFoldDB" id="A0A9P0G2D7"/>
<organism evidence="10 11">
    <name type="scientific">Diatraea saccharalis</name>
    <name type="common">sugarcane borer</name>
    <dbReference type="NCBI Taxonomy" id="40085"/>
    <lineage>
        <taxon>Eukaryota</taxon>
        <taxon>Metazoa</taxon>
        <taxon>Ecdysozoa</taxon>
        <taxon>Arthropoda</taxon>
        <taxon>Hexapoda</taxon>
        <taxon>Insecta</taxon>
        <taxon>Pterygota</taxon>
        <taxon>Neoptera</taxon>
        <taxon>Endopterygota</taxon>
        <taxon>Lepidoptera</taxon>
        <taxon>Glossata</taxon>
        <taxon>Ditrysia</taxon>
        <taxon>Pyraloidea</taxon>
        <taxon>Crambidae</taxon>
        <taxon>Crambinae</taxon>
        <taxon>Diatraea</taxon>
    </lineage>
</organism>
<dbReference type="SUPFAM" id="SSF54001">
    <property type="entry name" value="Cysteine proteinases"/>
    <property type="match status" value="1"/>
</dbReference>
<keyword evidence="11" id="KW-1185">Reference proteome</keyword>
<sequence>MGLRSGALGLILLLASAFAYIIEDDNTPTIVWPTEYSFKGEVLDVVTGEIQTYETWYSQEHNRSRIEYFGGTNKHYYVAETEEETGYQYVIYPVTDKNLYTEMVCEQQSHIGEQKNFMPDVEEFEYSGVVKLDGKDVQVWKTEKEYEDLKAEANLFVTRTEYDFDIPVRKTVKVYETSKGSIDSYLITNYDGFGFTISLEDVDVNNEEQCIYSSPFGKNLKNDMKFLNPHVPGDVELAFHSFKRHHKKIYDKNEHEYRKEIFHKNWRYVESQNRKNLGYKLELNHFADYTDDEFSMQTGTRPSDPNAMGSIPFPHTEEELKQLEDKLPEEYDLRLEGYLRPVGNQGGCGSCWSFSTTATVEGALSKSNGGRNLDLSEQSLVDCAWGYENFGCSGGQLDKAYEYILQNQIPTQREYGGYLELEGMCHLDNMTETFGIRGFSKVTPGNPTAMKTVLNKYGPVAVAVYAGTNMKLYSSGILYDFDCDSAENPNHGVVVVGYGERDGTPYWIIRNSWGENWGEDGYILISAVNNNCMVLSTAFYPIV</sequence>
<evidence type="ECO:0000259" key="8">
    <source>
        <dbReference type="SMART" id="SM00645"/>
    </source>
</evidence>
<dbReference type="Pfam" id="PF08246">
    <property type="entry name" value="Inhibitor_I29"/>
    <property type="match status" value="1"/>
</dbReference>
<dbReference type="OrthoDB" id="65740at2759"/>
<dbReference type="SMART" id="SM00848">
    <property type="entry name" value="Inhibitor_I29"/>
    <property type="match status" value="1"/>
</dbReference>
<dbReference type="InterPro" id="IPR038765">
    <property type="entry name" value="Papain-like_cys_pep_sf"/>
</dbReference>
<gene>
    <name evidence="10" type="ORF">DIATSA_LOCUS10536</name>
</gene>